<evidence type="ECO:0000256" key="2">
    <source>
        <dbReference type="ARBA" id="ARBA00022801"/>
    </source>
</evidence>
<dbReference type="InterPro" id="IPR003010">
    <property type="entry name" value="C-N_Hydrolase"/>
</dbReference>
<dbReference type="Gene3D" id="3.60.110.10">
    <property type="entry name" value="Carbon-nitrogen hydrolase"/>
    <property type="match status" value="1"/>
</dbReference>
<dbReference type="PROSITE" id="PS00920">
    <property type="entry name" value="NITRIL_CHT_1"/>
    <property type="match status" value="1"/>
</dbReference>
<keyword evidence="6" id="KW-1185">Reference proteome</keyword>
<dbReference type="EMBL" id="JBAHYK010000446">
    <property type="protein sequence ID" value="KAL0573923.1"/>
    <property type="molecule type" value="Genomic_DNA"/>
</dbReference>
<dbReference type="PROSITE" id="PS50263">
    <property type="entry name" value="CN_HYDROLASE"/>
    <property type="match status" value="1"/>
</dbReference>
<evidence type="ECO:0000313" key="5">
    <source>
        <dbReference type="EMBL" id="KAL0573923.1"/>
    </source>
</evidence>
<feature type="domain" description="CN hydrolase" evidence="4">
    <location>
        <begin position="1"/>
        <end position="274"/>
    </location>
</feature>
<dbReference type="SUPFAM" id="SSF56317">
    <property type="entry name" value="Carbon-nitrogen hydrolase"/>
    <property type="match status" value="1"/>
</dbReference>
<reference evidence="5 6" key="1">
    <citation type="submission" date="2024-02" db="EMBL/GenBank/DDBJ databases">
        <title>A draft genome for the cacao thread blight pathogen Marasmius crinis-equi.</title>
        <authorList>
            <person name="Cohen S.P."/>
            <person name="Baruah I.K."/>
            <person name="Amoako-Attah I."/>
            <person name="Bukari Y."/>
            <person name="Meinhardt L.W."/>
            <person name="Bailey B.A."/>
        </authorList>
    </citation>
    <scope>NUCLEOTIDE SEQUENCE [LARGE SCALE GENOMIC DNA]</scope>
    <source>
        <strain evidence="5 6">GH-76</strain>
    </source>
</reference>
<dbReference type="PANTHER" id="PTHR46044">
    <property type="entry name" value="NITRILASE"/>
    <property type="match status" value="1"/>
</dbReference>
<dbReference type="Pfam" id="PF00795">
    <property type="entry name" value="CN_hydrolase"/>
    <property type="match status" value="1"/>
</dbReference>
<protein>
    <recommendedName>
        <fullName evidence="4">CN hydrolase domain-containing protein</fullName>
    </recommendedName>
</protein>
<dbReference type="InterPro" id="IPR036526">
    <property type="entry name" value="C-N_Hydrolase_sf"/>
</dbReference>
<dbReference type="PANTHER" id="PTHR46044:SF14">
    <property type="entry name" value="ARYLACETONITRILASE"/>
    <property type="match status" value="1"/>
</dbReference>
<evidence type="ECO:0000256" key="1">
    <source>
        <dbReference type="ARBA" id="ARBA00008129"/>
    </source>
</evidence>
<dbReference type="InterPro" id="IPR044149">
    <property type="entry name" value="Nitrilases_CHs"/>
</dbReference>
<keyword evidence="2" id="KW-0378">Hydrolase</keyword>
<sequence length="338" mass="37062">MKIAAIQAEPVWFNLDASVDKVIALAKEAASNGAQLVGFPEAFIPGYPMRLWSSGFDPAFSTRYLQNSLSVKSEQYQRLLRGVRDAKIWAVVGFVERDGDSMYCAQSIINPNGKVVLHRRKLKATGYERVIWGDAPADSLITSVEGPEGAIIGCLICGEHRQPLLRFHHYTQGVQIHVASWPFFGSTKDGTPPAFSSENATMFARCTASEGQMFVISSTHVMRPENAELCGVAGTVRDFKTGGGFAAIHGPDGRELAAFQDPMEEGILYADINLEARLTGKIISDSVGHYSRPDLLSLHVSAAINPLVRQQGKKEEEYTLLAKIPQLTGEEYEKENET</sequence>
<comment type="similarity">
    <text evidence="1">Belongs to the carbon-nitrogen hydrolase superfamily. Nitrilase family.</text>
</comment>
<feature type="active site" description="Proton acceptor" evidence="3">
    <location>
        <position position="41"/>
    </location>
</feature>
<organism evidence="5 6">
    <name type="scientific">Marasmius crinis-equi</name>
    <dbReference type="NCBI Taxonomy" id="585013"/>
    <lineage>
        <taxon>Eukaryota</taxon>
        <taxon>Fungi</taxon>
        <taxon>Dikarya</taxon>
        <taxon>Basidiomycota</taxon>
        <taxon>Agaricomycotina</taxon>
        <taxon>Agaricomycetes</taxon>
        <taxon>Agaricomycetidae</taxon>
        <taxon>Agaricales</taxon>
        <taxon>Marasmiineae</taxon>
        <taxon>Marasmiaceae</taxon>
        <taxon>Marasmius</taxon>
    </lineage>
</organism>
<evidence type="ECO:0000313" key="6">
    <source>
        <dbReference type="Proteomes" id="UP001465976"/>
    </source>
</evidence>
<comment type="caution">
    <text evidence="5">The sequence shown here is derived from an EMBL/GenBank/DDBJ whole genome shotgun (WGS) entry which is preliminary data.</text>
</comment>
<accession>A0ABR3FF20</accession>
<dbReference type="Proteomes" id="UP001465976">
    <property type="component" value="Unassembled WGS sequence"/>
</dbReference>
<name>A0ABR3FF20_9AGAR</name>
<proteinExistence type="inferred from homology"/>
<dbReference type="CDD" id="cd07564">
    <property type="entry name" value="nitrilases_CHs"/>
    <property type="match status" value="1"/>
</dbReference>
<evidence type="ECO:0000259" key="4">
    <source>
        <dbReference type="PROSITE" id="PS50263"/>
    </source>
</evidence>
<gene>
    <name evidence="5" type="ORF">V5O48_008020</name>
</gene>
<evidence type="ECO:0000256" key="3">
    <source>
        <dbReference type="PROSITE-ProRule" id="PRU10139"/>
    </source>
</evidence>
<dbReference type="InterPro" id="IPR000132">
    <property type="entry name" value="Nitrilase/CN_hydratase_CS"/>
</dbReference>